<name>A0AAN6P3R0_9PEZI</name>
<proteinExistence type="predicted"/>
<dbReference type="EMBL" id="MU855141">
    <property type="protein sequence ID" value="KAK4031149.1"/>
    <property type="molecule type" value="Genomic_DNA"/>
</dbReference>
<keyword evidence="2" id="KW-1185">Reference proteome</keyword>
<reference evidence="2" key="1">
    <citation type="journal article" date="2023" name="Mol. Phylogenet. Evol.">
        <title>Genome-scale phylogeny and comparative genomics of the fungal order Sordariales.</title>
        <authorList>
            <person name="Hensen N."/>
            <person name="Bonometti L."/>
            <person name="Westerberg I."/>
            <person name="Brannstrom I.O."/>
            <person name="Guillou S."/>
            <person name="Cros-Aarteil S."/>
            <person name="Calhoun S."/>
            <person name="Haridas S."/>
            <person name="Kuo A."/>
            <person name="Mondo S."/>
            <person name="Pangilinan J."/>
            <person name="Riley R."/>
            <person name="LaButti K."/>
            <person name="Andreopoulos B."/>
            <person name="Lipzen A."/>
            <person name="Chen C."/>
            <person name="Yan M."/>
            <person name="Daum C."/>
            <person name="Ng V."/>
            <person name="Clum A."/>
            <person name="Steindorff A."/>
            <person name="Ohm R.A."/>
            <person name="Martin F."/>
            <person name="Silar P."/>
            <person name="Natvig D.O."/>
            <person name="Lalanne C."/>
            <person name="Gautier V."/>
            <person name="Ament-Velasquez S.L."/>
            <person name="Kruys A."/>
            <person name="Hutchinson M.I."/>
            <person name="Powell A.J."/>
            <person name="Barry K."/>
            <person name="Miller A.N."/>
            <person name="Grigoriev I.V."/>
            <person name="Debuchy R."/>
            <person name="Gladieux P."/>
            <person name="Hiltunen Thoren M."/>
            <person name="Johannesson H."/>
        </authorList>
    </citation>
    <scope>NUCLEOTIDE SEQUENCE [LARGE SCALE GENOMIC DNA]</scope>
    <source>
        <strain evidence="2">CBS 284.82</strain>
    </source>
</reference>
<evidence type="ECO:0000313" key="2">
    <source>
        <dbReference type="Proteomes" id="UP001303115"/>
    </source>
</evidence>
<organism evidence="1 2">
    <name type="scientific">Parachaetomium inaequale</name>
    <dbReference type="NCBI Taxonomy" id="2588326"/>
    <lineage>
        <taxon>Eukaryota</taxon>
        <taxon>Fungi</taxon>
        <taxon>Dikarya</taxon>
        <taxon>Ascomycota</taxon>
        <taxon>Pezizomycotina</taxon>
        <taxon>Sordariomycetes</taxon>
        <taxon>Sordariomycetidae</taxon>
        <taxon>Sordariales</taxon>
        <taxon>Chaetomiaceae</taxon>
        <taxon>Parachaetomium</taxon>
    </lineage>
</organism>
<dbReference type="AlphaFoldDB" id="A0AAN6P3R0"/>
<evidence type="ECO:0000313" key="1">
    <source>
        <dbReference type="EMBL" id="KAK4031149.1"/>
    </source>
</evidence>
<comment type="caution">
    <text evidence="1">The sequence shown here is derived from an EMBL/GenBank/DDBJ whole genome shotgun (WGS) entry which is preliminary data.</text>
</comment>
<sequence>MADQPRSKIIEDNPIGNGLDTFRASFNTVCADRDIPCTLDALGQLDQEALRNFTRTFLRAAQNLPAADLLPATTRRGTLRSDLLRLELSLDSDDFDLDRIKPLLNPALANPLDDALIWDRVHDVQTPWLRKTSSFANSSEYREYINNVLKEELSPIYIRLPDFHKIYFSDVPNLETVSKTFFKSYLEGNNPLFSND</sequence>
<protein>
    <submittedName>
        <fullName evidence="1">Uncharacterized protein</fullName>
    </submittedName>
</protein>
<dbReference type="Proteomes" id="UP001303115">
    <property type="component" value="Unassembled WGS sequence"/>
</dbReference>
<accession>A0AAN6P3R0</accession>
<gene>
    <name evidence="1" type="ORF">C8A01DRAFT_51646</name>
</gene>